<accession>A0A166UR45</accession>
<reference evidence="2 3" key="1">
    <citation type="journal article" date="2016" name="Mol. Biol. Evol.">
        <title>Comparative Genomics of Early-Diverging Mushroom-Forming Fungi Provides Insights into the Origins of Lignocellulose Decay Capabilities.</title>
        <authorList>
            <person name="Nagy L.G."/>
            <person name="Riley R."/>
            <person name="Tritt A."/>
            <person name="Adam C."/>
            <person name="Daum C."/>
            <person name="Floudas D."/>
            <person name="Sun H."/>
            <person name="Yadav J.S."/>
            <person name="Pangilinan J."/>
            <person name="Larsson K.H."/>
            <person name="Matsuura K."/>
            <person name="Barry K."/>
            <person name="Labutti K."/>
            <person name="Kuo R."/>
            <person name="Ohm R.A."/>
            <person name="Bhattacharya S.S."/>
            <person name="Shirouzu T."/>
            <person name="Yoshinaga Y."/>
            <person name="Martin F.M."/>
            <person name="Grigoriev I.V."/>
            <person name="Hibbett D.S."/>
        </authorList>
    </citation>
    <scope>NUCLEOTIDE SEQUENCE [LARGE SCALE GENOMIC DNA]</scope>
    <source>
        <strain evidence="2 3">CBS 109695</strain>
    </source>
</reference>
<sequence>MSKLQREPSRDEIIRWDPGHARCSQLSDKDGMVYQLLVDCWAISQPLKKLAVWMIYLTLFLSAGTVYLFYARRVHIISGTCQITFSILICSLPSFCGSIDMGIANFWVNISGNFLPTDRLRIMQLQPSANTSSTLLGKQSFLRSAPGTGDMRNIILIWPP</sequence>
<protein>
    <submittedName>
        <fullName evidence="2">Uncharacterized protein</fullName>
    </submittedName>
</protein>
<feature type="transmembrane region" description="Helical" evidence="1">
    <location>
        <begin position="50"/>
        <end position="70"/>
    </location>
</feature>
<gene>
    <name evidence="2" type="ORF">FIBSPDRAFT_882823</name>
</gene>
<proteinExistence type="predicted"/>
<keyword evidence="1" id="KW-0472">Membrane</keyword>
<name>A0A166UR45_9AGAM</name>
<dbReference type="EMBL" id="KV417487">
    <property type="protein sequence ID" value="KZP31936.1"/>
    <property type="molecule type" value="Genomic_DNA"/>
</dbReference>
<dbReference type="AlphaFoldDB" id="A0A166UR45"/>
<keyword evidence="3" id="KW-1185">Reference proteome</keyword>
<feature type="transmembrane region" description="Helical" evidence="1">
    <location>
        <begin position="76"/>
        <end position="96"/>
    </location>
</feature>
<evidence type="ECO:0000256" key="1">
    <source>
        <dbReference type="SAM" id="Phobius"/>
    </source>
</evidence>
<organism evidence="2 3">
    <name type="scientific">Athelia psychrophila</name>
    <dbReference type="NCBI Taxonomy" id="1759441"/>
    <lineage>
        <taxon>Eukaryota</taxon>
        <taxon>Fungi</taxon>
        <taxon>Dikarya</taxon>
        <taxon>Basidiomycota</taxon>
        <taxon>Agaricomycotina</taxon>
        <taxon>Agaricomycetes</taxon>
        <taxon>Agaricomycetidae</taxon>
        <taxon>Atheliales</taxon>
        <taxon>Atheliaceae</taxon>
        <taxon>Athelia</taxon>
    </lineage>
</organism>
<keyword evidence="1" id="KW-1133">Transmembrane helix</keyword>
<evidence type="ECO:0000313" key="2">
    <source>
        <dbReference type="EMBL" id="KZP31936.1"/>
    </source>
</evidence>
<evidence type="ECO:0000313" key="3">
    <source>
        <dbReference type="Proteomes" id="UP000076532"/>
    </source>
</evidence>
<dbReference type="Proteomes" id="UP000076532">
    <property type="component" value="Unassembled WGS sequence"/>
</dbReference>
<keyword evidence="1" id="KW-0812">Transmembrane</keyword>